<dbReference type="InterPro" id="IPR013783">
    <property type="entry name" value="Ig-like_fold"/>
</dbReference>
<feature type="domain" description="Dystroglycan-type cadherin-like" evidence="2">
    <location>
        <begin position="807"/>
        <end position="907"/>
    </location>
</feature>
<evidence type="ECO:0000313" key="3">
    <source>
        <dbReference type="EMBL" id="CDK97913.1"/>
    </source>
</evidence>
<dbReference type="InterPro" id="IPR015919">
    <property type="entry name" value="Cadherin-like_sf"/>
</dbReference>
<dbReference type="STRING" id="1430440.MGMSRv2__0698"/>
<dbReference type="Gene3D" id="2.120.10.30">
    <property type="entry name" value="TolB, C-terminal domain"/>
    <property type="match status" value="1"/>
</dbReference>
<dbReference type="Gene3D" id="2.60.40.10">
    <property type="entry name" value="Immunoglobulins"/>
    <property type="match status" value="1"/>
</dbReference>
<dbReference type="eggNOG" id="COG1520">
    <property type="taxonomic scope" value="Bacteria"/>
</dbReference>
<accession>V6F096</accession>
<dbReference type="Proteomes" id="UP000018922">
    <property type="component" value="Chromosome I"/>
</dbReference>
<dbReference type="InterPro" id="IPR010620">
    <property type="entry name" value="SBBP_repeat"/>
</dbReference>
<dbReference type="Gene3D" id="2.60.40.2700">
    <property type="match status" value="1"/>
</dbReference>
<evidence type="ECO:0000256" key="1">
    <source>
        <dbReference type="SAM" id="MobiDB-lite"/>
    </source>
</evidence>
<dbReference type="Pfam" id="PF05345">
    <property type="entry name" value="He_PIG"/>
    <property type="match status" value="1"/>
</dbReference>
<dbReference type="SUPFAM" id="SSF49313">
    <property type="entry name" value="Cadherin-like"/>
    <property type="match status" value="1"/>
</dbReference>
<feature type="compositionally biased region" description="Gly residues" evidence="1">
    <location>
        <begin position="912"/>
        <end position="937"/>
    </location>
</feature>
<reference evidence="3 4" key="1">
    <citation type="journal article" date="2014" name="Genome Announc.">
        <title>Complete genome sequence of Magnetospirillum gryphiswaldense MSR-1.</title>
        <authorList>
            <person name="Wang X."/>
            <person name="Wang Q."/>
            <person name="Zhang W."/>
            <person name="Wang Y."/>
            <person name="Li L."/>
            <person name="Wen T."/>
            <person name="Zhang T."/>
            <person name="Zhang Y."/>
            <person name="Xu J."/>
            <person name="Hu J."/>
            <person name="Li S."/>
            <person name="Liu L."/>
            <person name="Liu J."/>
            <person name="Jiang W."/>
            <person name="Tian J."/>
            <person name="Li Y."/>
            <person name="Schuler D."/>
            <person name="Wang L."/>
            <person name="Li J."/>
        </authorList>
    </citation>
    <scope>NUCLEOTIDE SEQUENCE [LARGE SCALE GENOMIC DNA]</scope>
    <source>
        <strain evidence="4">DSM 6361 / JCM 21280 / NBRC 15271 / MSR-1</strain>
    </source>
</reference>
<protein>
    <recommendedName>
        <fullName evidence="2">Dystroglycan-type cadherin-like domain-containing protein</fullName>
    </recommendedName>
</protein>
<name>V6F096_MAGGM</name>
<dbReference type="GO" id="GO:0005509">
    <property type="term" value="F:calcium ion binding"/>
    <property type="evidence" value="ECO:0007669"/>
    <property type="project" value="InterPro"/>
</dbReference>
<keyword evidence="4" id="KW-1185">Reference proteome</keyword>
<dbReference type="Pfam" id="PF14252">
    <property type="entry name" value="DUF4347"/>
    <property type="match status" value="1"/>
</dbReference>
<dbReference type="KEGG" id="mgy:MGMSRv2__0698"/>
<dbReference type="HOGENOM" id="CLU_277962_0_0_5"/>
<organism evidence="3 4">
    <name type="scientific">Magnetospirillum gryphiswaldense (strain DSM 6361 / JCM 21280 / NBRC 15271 / MSR-1)</name>
    <dbReference type="NCBI Taxonomy" id="431944"/>
    <lineage>
        <taxon>Bacteria</taxon>
        <taxon>Pseudomonadati</taxon>
        <taxon>Pseudomonadota</taxon>
        <taxon>Alphaproteobacteria</taxon>
        <taxon>Rhodospirillales</taxon>
        <taxon>Rhodospirillaceae</taxon>
        <taxon>Magnetospirillum</taxon>
    </lineage>
</organism>
<feature type="region of interest" description="Disordered" evidence="1">
    <location>
        <begin position="904"/>
        <end position="966"/>
    </location>
</feature>
<dbReference type="InterPro" id="IPR052918">
    <property type="entry name" value="Motility_Chemotaxis_Reg"/>
</dbReference>
<evidence type="ECO:0000313" key="4">
    <source>
        <dbReference type="Proteomes" id="UP000018922"/>
    </source>
</evidence>
<feature type="region of interest" description="Disordered" evidence="1">
    <location>
        <begin position="705"/>
        <end position="729"/>
    </location>
</feature>
<dbReference type="InterPro" id="IPR025592">
    <property type="entry name" value="DUF4347"/>
</dbReference>
<dbReference type="InterPro" id="IPR006644">
    <property type="entry name" value="Cadg"/>
</dbReference>
<evidence type="ECO:0000259" key="2">
    <source>
        <dbReference type="SMART" id="SM00736"/>
    </source>
</evidence>
<dbReference type="GO" id="GO:0016020">
    <property type="term" value="C:membrane"/>
    <property type="evidence" value="ECO:0007669"/>
    <property type="project" value="InterPro"/>
</dbReference>
<dbReference type="InterPro" id="IPR011042">
    <property type="entry name" value="6-blade_b-propeller_TolB-like"/>
</dbReference>
<dbReference type="Pfam" id="PF06739">
    <property type="entry name" value="SBBP"/>
    <property type="match status" value="3"/>
</dbReference>
<dbReference type="PANTHER" id="PTHR35580:SF1">
    <property type="entry name" value="PHYTASE-LIKE DOMAIN-CONTAINING PROTEIN"/>
    <property type="match status" value="1"/>
</dbReference>
<proteinExistence type="predicted"/>
<dbReference type="EMBL" id="HG794546">
    <property type="protein sequence ID" value="CDK97913.1"/>
    <property type="molecule type" value="Genomic_DNA"/>
</dbReference>
<dbReference type="SUPFAM" id="SSF101898">
    <property type="entry name" value="NHL repeat"/>
    <property type="match status" value="1"/>
</dbReference>
<dbReference type="eggNOG" id="COG2931">
    <property type="taxonomic scope" value="Bacteria"/>
</dbReference>
<gene>
    <name evidence="3" type="ordered locus">MGMSRv2__0698</name>
</gene>
<sequence>MLGSGRIKEERKMAPSRLRTARPLIMALEPRLMFDGAAVDTAIHALSVADSPQTAAPAPPVRNEIAFIDGGLKDLNILAQGMRDGVEVHVLDVDRDGLEQMTEVLQGRSNVDAIHVISHGAEGQVQLGTTVLSLSNLDPRGADLRQIGQALTADGDILLYGCDVGQGTIGGAFVGRLGLITGADIASSVDATGTPGNWTLEHGTGAIEATAALSDAAQAAYVHTLAFPAGWGNGGAATGNSMAVDGSGNVYTTGYFSGTVDFDPAGGTTYNLTSTGGNDIFVQKLDATGALVWAVTMGAAGADVGRGIAVDGSGNVYTTGHFSGTVDFDPATGTTNNLTSAGGIETFVQKLDANGALVWAARIGLATSDTGTDIAVDGSGNVYWTGGYNNSDYVVQKRNANGAVVWSKLTSGGGTELGNGIAVDGSGNVYTTGYFSGTIDFDPGAGTTYNLTSAGGTDTFVQKLDANGALVWARAMGGVGADVGKGIAVDGSGNVYTTGSFTGTGDFDPGAGTTYNLTSAGGTDTFVQKLDATGALVWARAMGGAAADTGTGLAVGSSYVYTTGSFTGTADFDPGAGTRNLIGGAGTNAFVSRLDLSGNFVVVNNSPTGAVSVSGTATQGQTLTGSNTLADADGLGAVSYQWQSSPDGNTWSAINGATASTFTLTQAQVGRQVRVVASYTDGQNTAESVASGATAAVANPDVAPIITSPPPPPPPPVVEAPKPAPPKDSGPVAPLVTVVRDNTPAPTTFQAPAAPVVTQTQAPAAPTLAPTGAQTVQTIPATLTAPSAQAFQVAVAVRAAGGGDALVVNAPVRDSVIAEGTRIAVTVPSEAFAHTKADATVTLTATRDTGAALPAWMAFNPQTGTFEGTPPPGFKGEVVVRVIARDQDGREAVQTFKIVVGTAGQGNIAPGQRGGEGQGQGQGEGQGQPQGGEGQGQPQGAPGQTGDSGPMDGVKQANAKPVGRPSLTEQLHAFSFKGGVARQIALFEAVKRGGKAA</sequence>
<dbReference type="PANTHER" id="PTHR35580">
    <property type="entry name" value="CELL SURFACE GLYCOPROTEIN (S-LAYER PROTEIN)-LIKE PROTEIN"/>
    <property type="match status" value="1"/>
</dbReference>
<feature type="compositionally biased region" description="Pro residues" evidence="1">
    <location>
        <begin position="707"/>
        <end position="728"/>
    </location>
</feature>
<dbReference type="SMART" id="SM00736">
    <property type="entry name" value="CADG"/>
    <property type="match status" value="1"/>
</dbReference>
<dbReference type="AlphaFoldDB" id="V6F096"/>